<dbReference type="InterPro" id="IPR051402">
    <property type="entry name" value="KPR-Related"/>
</dbReference>
<keyword evidence="4" id="KW-0566">Pantothenate biosynthesis</keyword>
<dbReference type="InterPro" id="IPR036291">
    <property type="entry name" value="NAD(P)-bd_dom_sf"/>
</dbReference>
<sequence>MKLLVVGAGAVGGYFGGRLAEKGEDVTFLVRENRKKQLEESGLIIKSIHGDVELQPKLITASEKDQVFDVIFISTKAYHLDEALVDLKGFVHEDTLILPMLNGISQLEKMEEYFPKDNILGGLCFIEATLNEGGHIVQTSSIHELVFGERSGERTERIERLDSVLRDSGAAIRLSDQIMQEMWHKYLFISTMSGVTSLFRSSIGPIREQEEGRKVMLQLIEEVNAIAVSVNAPVSPDIKENLSAKLTEIGYGMKSSLQRDMEKGSLIEAEHLFGNLLNIAKENDVQTPILNVIYANLKIYEKNLHS</sequence>
<evidence type="ECO:0000259" key="6">
    <source>
        <dbReference type="Pfam" id="PF08546"/>
    </source>
</evidence>
<dbReference type="InterPro" id="IPR008927">
    <property type="entry name" value="6-PGluconate_DH-like_C_sf"/>
</dbReference>
<proteinExistence type="inferred from homology"/>
<dbReference type="Gene3D" id="3.40.50.720">
    <property type="entry name" value="NAD(P)-binding Rossmann-like Domain"/>
    <property type="match status" value="1"/>
</dbReference>
<dbReference type="Pfam" id="PF08546">
    <property type="entry name" value="ApbA_C"/>
    <property type="match status" value="1"/>
</dbReference>
<feature type="domain" description="Ketopantoate reductase C-terminal" evidence="6">
    <location>
        <begin position="178"/>
        <end position="300"/>
    </location>
</feature>
<evidence type="ECO:0000256" key="1">
    <source>
        <dbReference type="ARBA" id="ARBA00007870"/>
    </source>
</evidence>
<evidence type="ECO:0000259" key="5">
    <source>
        <dbReference type="Pfam" id="PF02558"/>
    </source>
</evidence>
<dbReference type="NCBIfam" id="TIGR00745">
    <property type="entry name" value="apbA_panE"/>
    <property type="match status" value="1"/>
</dbReference>
<gene>
    <name evidence="7" type="ORF">D9X91_17970</name>
</gene>
<dbReference type="SUPFAM" id="SSF48179">
    <property type="entry name" value="6-phosphogluconate dehydrogenase C-terminal domain-like"/>
    <property type="match status" value="1"/>
</dbReference>
<dbReference type="PANTHER" id="PTHR21708">
    <property type="entry name" value="PROBABLE 2-DEHYDROPANTOATE 2-REDUCTASE"/>
    <property type="match status" value="1"/>
</dbReference>
<organism evidence="7 8">
    <name type="scientific">Falsibacillus albus</name>
    <dbReference type="NCBI Taxonomy" id="2478915"/>
    <lineage>
        <taxon>Bacteria</taxon>
        <taxon>Bacillati</taxon>
        <taxon>Bacillota</taxon>
        <taxon>Bacilli</taxon>
        <taxon>Bacillales</taxon>
        <taxon>Bacillaceae</taxon>
        <taxon>Falsibacillus</taxon>
    </lineage>
</organism>
<name>A0A3L7JS92_9BACI</name>
<dbReference type="RefSeq" id="WP_121682040.1">
    <property type="nucleotide sequence ID" value="NZ_RCVZ01000015.1"/>
</dbReference>
<evidence type="ECO:0000256" key="4">
    <source>
        <dbReference type="RuleBase" id="RU362068"/>
    </source>
</evidence>
<evidence type="ECO:0000313" key="7">
    <source>
        <dbReference type="EMBL" id="RLQ93350.1"/>
    </source>
</evidence>
<protein>
    <recommendedName>
        <fullName evidence="4">2-dehydropantoate 2-reductase</fullName>
        <ecNumber evidence="4">1.1.1.169</ecNumber>
    </recommendedName>
    <alternativeName>
        <fullName evidence="4">Ketopantoate reductase</fullName>
    </alternativeName>
</protein>
<dbReference type="PANTHER" id="PTHR21708:SF26">
    <property type="entry name" value="2-DEHYDROPANTOATE 2-REDUCTASE"/>
    <property type="match status" value="1"/>
</dbReference>
<dbReference type="OrthoDB" id="9793586at2"/>
<dbReference type="FunFam" id="1.10.1040.10:FF:000017">
    <property type="entry name" value="2-dehydropantoate 2-reductase"/>
    <property type="match status" value="1"/>
</dbReference>
<dbReference type="EC" id="1.1.1.169" evidence="4"/>
<dbReference type="Proteomes" id="UP000276770">
    <property type="component" value="Unassembled WGS sequence"/>
</dbReference>
<dbReference type="InterPro" id="IPR013332">
    <property type="entry name" value="KPR_N"/>
</dbReference>
<reference evidence="7 8" key="1">
    <citation type="submission" date="2018-10" db="EMBL/GenBank/DDBJ databases">
        <title>Falsibacillus sp. genome draft.</title>
        <authorList>
            <person name="Shi S."/>
        </authorList>
    </citation>
    <scope>NUCLEOTIDE SEQUENCE [LARGE SCALE GENOMIC DNA]</scope>
    <source>
        <strain evidence="7 8">GY 10110</strain>
    </source>
</reference>
<dbReference type="AlphaFoldDB" id="A0A3L7JS92"/>
<feature type="domain" description="Ketopantoate reductase N-terminal" evidence="5">
    <location>
        <begin position="4"/>
        <end position="151"/>
    </location>
</feature>
<keyword evidence="3 4" id="KW-0560">Oxidoreductase</keyword>
<evidence type="ECO:0000256" key="2">
    <source>
        <dbReference type="ARBA" id="ARBA00022857"/>
    </source>
</evidence>
<comment type="function">
    <text evidence="4">Catalyzes the NADPH-dependent reduction of ketopantoate into pantoic acid.</text>
</comment>
<keyword evidence="2 4" id="KW-0521">NADP</keyword>
<accession>A0A3L7JS92</accession>
<dbReference type="InterPro" id="IPR013328">
    <property type="entry name" value="6PGD_dom2"/>
</dbReference>
<comment type="pathway">
    <text evidence="4">Cofactor biosynthesis; (R)-pantothenate biosynthesis; (R)-pantoate from 3-methyl-2-oxobutanoate: step 2/2.</text>
</comment>
<evidence type="ECO:0000256" key="3">
    <source>
        <dbReference type="ARBA" id="ARBA00023002"/>
    </source>
</evidence>
<dbReference type="UniPathway" id="UPA00028">
    <property type="reaction ID" value="UER00004"/>
</dbReference>
<dbReference type="GO" id="GO:0015940">
    <property type="term" value="P:pantothenate biosynthetic process"/>
    <property type="evidence" value="ECO:0007669"/>
    <property type="project" value="UniProtKB-UniPathway"/>
</dbReference>
<dbReference type="InterPro" id="IPR003710">
    <property type="entry name" value="ApbA"/>
</dbReference>
<evidence type="ECO:0000313" key="8">
    <source>
        <dbReference type="Proteomes" id="UP000276770"/>
    </source>
</evidence>
<dbReference type="Gene3D" id="1.10.1040.10">
    <property type="entry name" value="N-(1-d-carboxylethyl)-l-norvaline Dehydrogenase, domain 2"/>
    <property type="match status" value="1"/>
</dbReference>
<comment type="similarity">
    <text evidence="1 4">Belongs to the ketopantoate reductase family.</text>
</comment>
<comment type="caution">
    <text evidence="7">The sequence shown here is derived from an EMBL/GenBank/DDBJ whole genome shotgun (WGS) entry which is preliminary data.</text>
</comment>
<dbReference type="EMBL" id="RCVZ01000015">
    <property type="protein sequence ID" value="RLQ93350.1"/>
    <property type="molecule type" value="Genomic_DNA"/>
</dbReference>
<keyword evidence="8" id="KW-1185">Reference proteome</keyword>
<dbReference type="SUPFAM" id="SSF51735">
    <property type="entry name" value="NAD(P)-binding Rossmann-fold domains"/>
    <property type="match status" value="1"/>
</dbReference>
<dbReference type="FunFam" id="3.40.50.720:FF:000307">
    <property type="entry name" value="2-dehydropantoate 2-reductase"/>
    <property type="match status" value="1"/>
</dbReference>
<dbReference type="InterPro" id="IPR013752">
    <property type="entry name" value="KPA_reductase"/>
</dbReference>
<dbReference type="GO" id="GO:0008677">
    <property type="term" value="F:2-dehydropantoate 2-reductase activity"/>
    <property type="evidence" value="ECO:0007669"/>
    <property type="project" value="UniProtKB-EC"/>
</dbReference>
<dbReference type="Pfam" id="PF02558">
    <property type="entry name" value="ApbA"/>
    <property type="match status" value="1"/>
</dbReference>
<dbReference type="GO" id="GO:0005737">
    <property type="term" value="C:cytoplasm"/>
    <property type="evidence" value="ECO:0007669"/>
    <property type="project" value="TreeGrafter"/>
</dbReference>
<comment type="catalytic activity">
    <reaction evidence="4">
        <text>(R)-pantoate + NADP(+) = 2-dehydropantoate + NADPH + H(+)</text>
        <dbReference type="Rhea" id="RHEA:16233"/>
        <dbReference type="ChEBI" id="CHEBI:11561"/>
        <dbReference type="ChEBI" id="CHEBI:15378"/>
        <dbReference type="ChEBI" id="CHEBI:15980"/>
        <dbReference type="ChEBI" id="CHEBI:57783"/>
        <dbReference type="ChEBI" id="CHEBI:58349"/>
        <dbReference type="EC" id="1.1.1.169"/>
    </reaction>
</comment>